<dbReference type="InterPro" id="IPR010982">
    <property type="entry name" value="Lambda_DNA-bd_dom_sf"/>
</dbReference>
<dbReference type="EMBL" id="CP025334">
    <property type="protein sequence ID" value="AZT96346.1"/>
    <property type="molecule type" value="Genomic_DNA"/>
</dbReference>
<dbReference type="Proteomes" id="UP000282731">
    <property type="component" value="Chromosome"/>
</dbReference>
<evidence type="ECO:0000313" key="3">
    <source>
        <dbReference type="EMBL" id="PCC18997.1"/>
    </source>
</evidence>
<protein>
    <submittedName>
        <fullName evidence="3">Transcriptional regulator, XRE family protein</fullName>
    </submittedName>
    <submittedName>
        <fullName evidence="2">XRE family transcriptional regulator</fullName>
    </submittedName>
</protein>
<dbReference type="SMART" id="SM00530">
    <property type="entry name" value="HTH_XRE"/>
    <property type="match status" value="1"/>
</dbReference>
<dbReference type="CDD" id="cd00093">
    <property type="entry name" value="HTH_XRE"/>
    <property type="match status" value="1"/>
</dbReference>
<reference evidence="2 5" key="2">
    <citation type="submission" date="2017-12" db="EMBL/GenBank/DDBJ databases">
        <authorList>
            <person name="Levesque S."/>
        </authorList>
    </citation>
    <scope>NUCLEOTIDE SEQUENCE [LARGE SCALE GENOMIC DNA]</scope>
    <source>
        <strain evidence="2 5">SMQ-1420</strain>
    </source>
</reference>
<dbReference type="Proteomes" id="UP000218377">
    <property type="component" value="Unassembled WGS sequence"/>
</dbReference>
<sequence>MELLRVTDRDGDQAPALLWREMLGQVLRLRRAELALTLAQVSRRSGVSTQYLSEVERGLKDPSSEVIEAIAVVLGLALPQVLILAARSMSPAAPTFEVNGHSVPLSSGRAQLSLVA</sequence>
<accession>A0A2A3X670</accession>
<evidence type="ECO:0000313" key="5">
    <source>
        <dbReference type="Proteomes" id="UP000282731"/>
    </source>
</evidence>
<dbReference type="Gene3D" id="1.10.260.40">
    <property type="entry name" value="lambda repressor-like DNA-binding domains"/>
    <property type="match status" value="1"/>
</dbReference>
<feature type="domain" description="HTH cro/C1-type" evidence="1">
    <location>
        <begin position="27"/>
        <end position="81"/>
    </location>
</feature>
<evidence type="ECO:0000259" key="1">
    <source>
        <dbReference type="PROSITE" id="PS50943"/>
    </source>
</evidence>
<dbReference type="AlphaFoldDB" id="A0A2A3X670"/>
<evidence type="ECO:0000313" key="4">
    <source>
        <dbReference type="Proteomes" id="UP000218377"/>
    </source>
</evidence>
<organism evidence="3 4">
    <name type="scientific">Brevibacterium aurantiacum</name>
    <dbReference type="NCBI Taxonomy" id="273384"/>
    <lineage>
        <taxon>Bacteria</taxon>
        <taxon>Bacillati</taxon>
        <taxon>Actinomycetota</taxon>
        <taxon>Actinomycetes</taxon>
        <taxon>Micrococcales</taxon>
        <taxon>Brevibacteriaceae</taxon>
        <taxon>Brevibacterium</taxon>
    </lineage>
</organism>
<dbReference type="RefSeq" id="WP_096158341.1">
    <property type="nucleotide sequence ID" value="NZ_CP025334.1"/>
</dbReference>
<gene>
    <name evidence="3" type="ORF">CIK79_12245</name>
    <name evidence="2" type="ORF">CXR27_04445</name>
</gene>
<dbReference type="InterPro" id="IPR001387">
    <property type="entry name" value="Cro/C1-type_HTH"/>
</dbReference>
<reference evidence="3 4" key="1">
    <citation type="journal article" date="2017" name="Elife">
        <title>Extensive horizontal gene transfer in cheese-associated bacteria.</title>
        <authorList>
            <person name="Bonham K.S."/>
            <person name="Wolfe B.E."/>
            <person name="Dutton R.J."/>
        </authorList>
    </citation>
    <scope>NUCLEOTIDE SEQUENCE [LARGE SCALE GENOMIC DNA]</scope>
    <source>
        <strain evidence="3 4">JB5</strain>
    </source>
</reference>
<dbReference type="EMBL" id="NRGX01000001">
    <property type="protein sequence ID" value="PCC18997.1"/>
    <property type="molecule type" value="Genomic_DNA"/>
</dbReference>
<dbReference type="GO" id="GO:0003677">
    <property type="term" value="F:DNA binding"/>
    <property type="evidence" value="ECO:0007669"/>
    <property type="project" value="InterPro"/>
</dbReference>
<dbReference type="SUPFAM" id="SSF47413">
    <property type="entry name" value="lambda repressor-like DNA-binding domains"/>
    <property type="match status" value="1"/>
</dbReference>
<name>A0A2A3X670_BREAU</name>
<dbReference type="PROSITE" id="PS50943">
    <property type="entry name" value="HTH_CROC1"/>
    <property type="match status" value="1"/>
</dbReference>
<proteinExistence type="predicted"/>
<dbReference type="Pfam" id="PF13560">
    <property type="entry name" value="HTH_31"/>
    <property type="match status" value="1"/>
</dbReference>
<reference evidence="2 5" key="3">
    <citation type="submission" date="2019-01" db="EMBL/GenBank/DDBJ databases">
        <title>Comparative genomic analysis of Brevibacterium aurantiacum sheds light on its evolution and its adaptation to smear-ripened cheeses.</title>
        <authorList>
            <person name="Moineau S."/>
        </authorList>
    </citation>
    <scope>NUCLEOTIDE SEQUENCE [LARGE SCALE GENOMIC DNA]</scope>
    <source>
        <strain evidence="2 5">SMQ-1420</strain>
    </source>
</reference>
<evidence type="ECO:0000313" key="2">
    <source>
        <dbReference type="EMBL" id="AZT96346.1"/>
    </source>
</evidence>